<dbReference type="Gene3D" id="3.20.20.80">
    <property type="entry name" value="Glycosidases"/>
    <property type="match status" value="1"/>
</dbReference>
<evidence type="ECO:0000313" key="1">
    <source>
        <dbReference type="EMBL" id="KAK8732764.1"/>
    </source>
</evidence>
<protein>
    <recommendedName>
        <fullName evidence="3">Heparanase</fullName>
    </recommendedName>
</protein>
<gene>
    <name evidence="1" type="ORF">OTU49_006913</name>
</gene>
<accession>A0AAW0X3W5</accession>
<sequence length="146" mass="15611">TSSAYGGGARGLSDAFVAGFLWLDKLGLAAALHGSGGVELVARETLYESCYALISTDLVPNPDYWLSVLYKRLVGGRVLSLRLRGTQPTTRLYAHCLRNLTGDYTPGSVVVFGMNLSKEPAQVTLSGHLATSPLLKYLLQPPDGNL</sequence>
<comment type="caution">
    <text evidence="1">The sequence shown here is derived from an EMBL/GenBank/DDBJ whole genome shotgun (WGS) entry which is preliminary data.</text>
</comment>
<dbReference type="InterPro" id="IPR017853">
    <property type="entry name" value="GH"/>
</dbReference>
<proteinExistence type="predicted"/>
<feature type="non-terminal residue" evidence="1">
    <location>
        <position position="1"/>
    </location>
</feature>
<name>A0AAW0X3W5_CHEQU</name>
<dbReference type="EMBL" id="JARKIK010000056">
    <property type="protein sequence ID" value="KAK8732764.1"/>
    <property type="molecule type" value="Genomic_DNA"/>
</dbReference>
<feature type="non-terminal residue" evidence="1">
    <location>
        <position position="146"/>
    </location>
</feature>
<dbReference type="AlphaFoldDB" id="A0AAW0X3W5"/>
<reference evidence="1 2" key="1">
    <citation type="journal article" date="2024" name="BMC Genomics">
        <title>Genome assembly of redclaw crayfish (Cherax quadricarinatus) provides insights into its immune adaptation and hypoxia tolerance.</title>
        <authorList>
            <person name="Liu Z."/>
            <person name="Zheng J."/>
            <person name="Li H."/>
            <person name="Fang K."/>
            <person name="Wang S."/>
            <person name="He J."/>
            <person name="Zhou D."/>
            <person name="Weng S."/>
            <person name="Chi M."/>
            <person name="Gu Z."/>
            <person name="He J."/>
            <person name="Li F."/>
            <person name="Wang M."/>
        </authorList>
    </citation>
    <scope>NUCLEOTIDE SEQUENCE [LARGE SCALE GENOMIC DNA]</scope>
    <source>
        <strain evidence="1">ZL_2023a</strain>
    </source>
</reference>
<dbReference type="GO" id="GO:0031012">
    <property type="term" value="C:extracellular matrix"/>
    <property type="evidence" value="ECO:0007669"/>
    <property type="project" value="TreeGrafter"/>
</dbReference>
<dbReference type="PANTHER" id="PTHR46145">
    <property type="entry name" value="HEPARANASE"/>
    <property type="match status" value="1"/>
</dbReference>
<dbReference type="GO" id="GO:0005615">
    <property type="term" value="C:extracellular space"/>
    <property type="evidence" value="ECO:0007669"/>
    <property type="project" value="TreeGrafter"/>
</dbReference>
<evidence type="ECO:0000313" key="2">
    <source>
        <dbReference type="Proteomes" id="UP001445076"/>
    </source>
</evidence>
<dbReference type="SUPFAM" id="SSF51445">
    <property type="entry name" value="(Trans)glycosidases"/>
    <property type="match status" value="1"/>
</dbReference>
<keyword evidence="2" id="KW-1185">Reference proteome</keyword>
<organism evidence="1 2">
    <name type="scientific">Cherax quadricarinatus</name>
    <name type="common">Australian red claw crayfish</name>
    <dbReference type="NCBI Taxonomy" id="27406"/>
    <lineage>
        <taxon>Eukaryota</taxon>
        <taxon>Metazoa</taxon>
        <taxon>Ecdysozoa</taxon>
        <taxon>Arthropoda</taxon>
        <taxon>Crustacea</taxon>
        <taxon>Multicrustacea</taxon>
        <taxon>Malacostraca</taxon>
        <taxon>Eumalacostraca</taxon>
        <taxon>Eucarida</taxon>
        <taxon>Decapoda</taxon>
        <taxon>Pleocyemata</taxon>
        <taxon>Astacidea</taxon>
        <taxon>Parastacoidea</taxon>
        <taxon>Parastacidae</taxon>
        <taxon>Cherax</taxon>
    </lineage>
</organism>
<dbReference type="Proteomes" id="UP001445076">
    <property type="component" value="Unassembled WGS sequence"/>
</dbReference>
<dbReference type="PANTHER" id="PTHR46145:SF4">
    <property type="entry name" value="HEPARANASE"/>
    <property type="match status" value="1"/>
</dbReference>
<evidence type="ECO:0008006" key="3">
    <source>
        <dbReference type="Google" id="ProtNLM"/>
    </source>
</evidence>